<dbReference type="EMBL" id="JAHQCS010000125">
    <property type="protein sequence ID" value="MBU9713195.1"/>
    <property type="molecule type" value="Genomic_DNA"/>
</dbReference>
<comment type="pathway">
    <text evidence="1">Cell wall biogenesis; peptidoglycan biosynthesis.</text>
</comment>
<dbReference type="Proteomes" id="UP000784880">
    <property type="component" value="Unassembled WGS sequence"/>
</dbReference>
<dbReference type="InterPro" id="IPR002477">
    <property type="entry name" value="Peptidoglycan-bd-like"/>
</dbReference>
<keyword evidence="1" id="KW-0573">Peptidoglycan synthesis</keyword>
<dbReference type="PANTHER" id="PTHR30582">
    <property type="entry name" value="L,D-TRANSPEPTIDASE"/>
    <property type="match status" value="1"/>
</dbReference>
<keyword evidence="6" id="KW-1185">Reference proteome</keyword>
<evidence type="ECO:0000259" key="4">
    <source>
        <dbReference type="PROSITE" id="PS52029"/>
    </source>
</evidence>
<evidence type="ECO:0000256" key="2">
    <source>
        <dbReference type="SAM" id="MobiDB-lite"/>
    </source>
</evidence>
<dbReference type="PROSITE" id="PS52029">
    <property type="entry name" value="LD_TPASE"/>
    <property type="match status" value="1"/>
</dbReference>
<dbReference type="PANTHER" id="PTHR30582:SF4">
    <property type="entry name" value="L,D-TRANSPEPTIDASE YQJB-RELATED"/>
    <property type="match status" value="1"/>
</dbReference>
<protein>
    <submittedName>
        <fullName evidence="5">L,D-transpeptidase family protein</fullName>
    </submittedName>
</protein>
<feature type="region of interest" description="Disordered" evidence="2">
    <location>
        <begin position="253"/>
        <end position="316"/>
    </location>
</feature>
<keyword evidence="1" id="KW-0961">Cell wall biogenesis/degradation</keyword>
<gene>
    <name evidence="5" type="ORF">KS419_15795</name>
</gene>
<feature type="signal peptide" evidence="3">
    <location>
        <begin position="1"/>
        <end position="23"/>
    </location>
</feature>
<keyword evidence="3" id="KW-0732">Signal</keyword>
<name>A0ABS6JL92_9BACI</name>
<dbReference type="InterPro" id="IPR050979">
    <property type="entry name" value="LD-transpeptidase"/>
</dbReference>
<sequence>MRKFVLSALILILLFSLFPISTAASGGQLIIIKKSTNELAFYENSELVKVFRVATGKSSELTPEGNFMIVNKIKNRPYYKEDIPGGDPSNPLGKRWLGLNARGTWGTTYAIHGNNNPNSIGTYASLGCVRMHNGEIEWLFDRVRENTPVIITSSNESFKNIAKSNGYSVSGDETAKSAPQKKLDCDSVLQQGCNKEEVKKIQRQLVELGYITSGVDGMFGPDTKKAVKSFQKDNKLTADGVVGPKTAEVLEAKMNEEFERRKGDREKLPTSPDEKEIPQETQKEQKEPKEDESSTGKKEEKIETKPVSEYMRADGRRPIAVDDPFLPDWDNSIQPNRLAKLIESPTSVGKSQLAASKNPEKQLAEPATSSGFLFSLTTWLDMVWTNTKTAFNNFYSEEELTLVKVVSHMRK</sequence>
<dbReference type="CDD" id="cd16913">
    <property type="entry name" value="YkuD_like"/>
    <property type="match status" value="1"/>
</dbReference>
<organism evidence="5 6">
    <name type="scientific">Evansella tamaricis</name>
    <dbReference type="NCBI Taxonomy" id="2069301"/>
    <lineage>
        <taxon>Bacteria</taxon>
        <taxon>Bacillati</taxon>
        <taxon>Bacillota</taxon>
        <taxon>Bacilli</taxon>
        <taxon>Bacillales</taxon>
        <taxon>Bacillaceae</taxon>
        <taxon>Evansella</taxon>
    </lineage>
</organism>
<feature type="active site" description="Proton donor/acceptor" evidence="1">
    <location>
        <position position="112"/>
    </location>
</feature>
<dbReference type="InterPro" id="IPR005490">
    <property type="entry name" value="LD_TPept_cat_dom"/>
</dbReference>
<feature type="domain" description="L,D-TPase catalytic" evidence="4">
    <location>
        <begin position="28"/>
        <end position="152"/>
    </location>
</feature>
<dbReference type="Pfam" id="PF01471">
    <property type="entry name" value="PG_binding_1"/>
    <property type="match status" value="1"/>
</dbReference>
<feature type="chain" id="PRO_5045757573" evidence="3">
    <location>
        <begin position="24"/>
        <end position="411"/>
    </location>
</feature>
<evidence type="ECO:0000313" key="5">
    <source>
        <dbReference type="EMBL" id="MBU9713195.1"/>
    </source>
</evidence>
<dbReference type="Pfam" id="PF03734">
    <property type="entry name" value="YkuD"/>
    <property type="match status" value="1"/>
</dbReference>
<dbReference type="RefSeq" id="WP_217067363.1">
    <property type="nucleotide sequence ID" value="NZ_JAHQCS010000125.1"/>
</dbReference>
<comment type="caution">
    <text evidence="5">The sequence shown here is derived from an EMBL/GenBank/DDBJ whole genome shotgun (WGS) entry which is preliminary data.</text>
</comment>
<accession>A0ABS6JL92</accession>
<evidence type="ECO:0000256" key="1">
    <source>
        <dbReference type="PROSITE-ProRule" id="PRU01373"/>
    </source>
</evidence>
<keyword evidence="1" id="KW-0133">Cell shape</keyword>
<proteinExistence type="predicted"/>
<reference evidence="5 6" key="1">
    <citation type="submission" date="2021-06" db="EMBL/GenBank/DDBJ databases">
        <title>Bacillus sp. RD4P76, an endophyte from a halophyte.</title>
        <authorList>
            <person name="Sun J.-Q."/>
        </authorList>
    </citation>
    <scope>NUCLEOTIDE SEQUENCE [LARGE SCALE GENOMIC DNA]</scope>
    <source>
        <strain evidence="5 6">CGMCC 1.15917</strain>
    </source>
</reference>
<evidence type="ECO:0000256" key="3">
    <source>
        <dbReference type="SAM" id="SignalP"/>
    </source>
</evidence>
<feature type="active site" description="Nucleophile" evidence="1">
    <location>
        <position position="128"/>
    </location>
</feature>
<evidence type="ECO:0000313" key="6">
    <source>
        <dbReference type="Proteomes" id="UP000784880"/>
    </source>
</evidence>